<dbReference type="Proteomes" id="UP001055439">
    <property type="component" value="Chromosome 9"/>
</dbReference>
<dbReference type="PANTHER" id="PTHR36758">
    <property type="entry name" value="OS01G0342800 PROTEIN"/>
    <property type="match status" value="1"/>
</dbReference>
<dbReference type="AlphaFoldDB" id="A0A9E7L597"/>
<dbReference type="CDD" id="cd20269">
    <property type="entry name" value="Complex1_LYR_LYRM9"/>
    <property type="match status" value="1"/>
</dbReference>
<proteinExistence type="inferred from homology"/>
<dbReference type="PANTHER" id="PTHR36758:SF1">
    <property type="entry name" value="OS01G0342800 PROTEIN"/>
    <property type="match status" value="1"/>
</dbReference>
<organism evidence="4 5">
    <name type="scientific">Musa troglodytarum</name>
    <name type="common">fe'i banana</name>
    <dbReference type="NCBI Taxonomy" id="320322"/>
    <lineage>
        <taxon>Eukaryota</taxon>
        <taxon>Viridiplantae</taxon>
        <taxon>Streptophyta</taxon>
        <taxon>Embryophyta</taxon>
        <taxon>Tracheophyta</taxon>
        <taxon>Spermatophyta</taxon>
        <taxon>Magnoliopsida</taxon>
        <taxon>Liliopsida</taxon>
        <taxon>Zingiberales</taxon>
        <taxon>Musaceae</taxon>
        <taxon>Musa</taxon>
    </lineage>
</organism>
<feature type="compositionally biased region" description="Basic and acidic residues" evidence="2">
    <location>
        <begin position="1"/>
        <end position="22"/>
    </location>
</feature>
<sequence>MGEGGEGKSRRERMAKSKERVRSLGGSPSGRVQARPCCGGRARWKWGGRYGRALQDMCGHYSRTEILYAPLAQTRLVGPAAEISIANSWAPQVIASHKNGSSGTRIVRDYRCSRRAMERALRAYMEVLRLVRRLPRETRPYYAKYARENFVNYRELDDSASLDELLQRAYTHTTWVLNKYSVDRSVADKLKEICCG</sequence>
<comment type="similarity">
    <text evidence="1">Belongs to the complex I LYR family. LYRM9 subfamily.</text>
</comment>
<evidence type="ECO:0000256" key="1">
    <source>
        <dbReference type="ARBA" id="ARBA00025757"/>
    </source>
</evidence>
<dbReference type="EMBL" id="CP097511">
    <property type="protein sequence ID" value="URE46463.1"/>
    <property type="molecule type" value="Genomic_DNA"/>
</dbReference>
<protein>
    <submittedName>
        <fullName evidence="4">UPF0631 protein</fullName>
    </submittedName>
</protein>
<feature type="region of interest" description="Disordered" evidence="2">
    <location>
        <begin position="1"/>
        <end position="32"/>
    </location>
</feature>
<reference evidence="4" key="1">
    <citation type="submission" date="2022-05" db="EMBL/GenBank/DDBJ databases">
        <title>The Musa troglodytarum L. genome provides insights into the mechanism of non-climacteric behaviour and enrichment of carotenoids.</title>
        <authorList>
            <person name="Wang J."/>
        </authorList>
    </citation>
    <scope>NUCLEOTIDE SEQUENCE</scope>
    <source>
        <tissue evidence="4">Leaf</tissue>
    </source>
</reference>
<evidence type="ECO:0000313" key="5">
    <source>
        <dbReference type="Proteomes" id="UP001055439"/>
    </source>
</evidence>
<dbReference type="InterPro" id="IPR045291">
    <property type="entry name" value="Complex1_LYR_LYRM9"/>
</dbReference>
<keyword evidence="5" id="KW-1185">Reference proteome</keyword>
<dbReference type="OrthoDB" id="190541at2759"/>
<dbReference type="Pfam" id="PF05347">
    <property type="entry name" value="Complex1_LYR"/>
    <property type="match status" value="1"/>
</dbReference>
<name>A0A9E7L597_9LILI</name>
<dbReference type="InterPro" id="IPR008011">
    <property type="entry name" value="Complex1_LYR_dom"/>
</dbReference>
<evidence type="ECO:0000313" key="4">
    <source>
        <dbReference type="EMBL" id="URE46463.1"/>
    </source>
</evidence>
<accession>A0A9E7L597</accession>
<evidence type="ECO:0000256" key="2">
    <source>
        <dbReference type="SAM" id="MobiDB-lite"/>
    </source>
</evidence>
<feature type="domain" description="Complex 1 LYR protein" evidence="3">
    <location>
        <begin position="119"/>
        <end position="171"/>
    </location>
</feature>
<evidence type="ECO:0000259" key="3">
    <source>
        <dbReference type="Pfam" id="PF05347"/>
    </source>
</evidence>
<gene>
    <name evidence="4" type="ORF">MUK42_14151</name>
</gene>